<keyword evidence="2" id="KW-1185">Reference proteome</keyword>
<dbReference type="Proteomes" id="UP000249829">
    <property type="component" value="Unassembled WGS sequence"/>
</dbReference>
<dbReference type="STRING" id="1450538.A0A2V5HS49"/>
<protein>
    <submittedName>
        <fullName evidence="1">Uncharacterized protein</fullName>
    </submittedName>
</protein>
<evidence type="ECO:0000313" key="1">
    <source>
        <dbReference type="EMBL" id="PYI19100.1"/>
    </source>
</evidence>
<evidence type="ECO:0000313" key="2">
    <source>
        <dbReference type="Proteomes" id="UP000249829"/>
    </source>
</evidence>
<organism evidence="1 2">
    <name type="scientific">Aspergillus violaceofuscus (strain CBS 115571)</name>
    <dbReference type="NCBI Taxonomy" id="1450538"/>
    <lineage>
        <taxon>Eukaryota</taxon>
        <taxon>Fungi</taxon>
        <taxon>Dikarya</taxon>
        <taxon>Ascomycota</taxon>
        <taxon>Pezizomycotina</taxon>
        <taxon>Eurotiomycetes</taxon>
        <taxon>Eurotiomycetidae</taxon>
        <taxon>Eurotiales</taxon>
        <taxon>Aspergillaceae</taxon>
        <taxon>Aspergillus</taxon>
    </lineage>
</organism>
<accession>A0A2V5HS49</accession>
<dbReference type="EMBL" id="KZ825137">
    <property type="protein sequence ID" value="PYI19100.1"/>
    <property type="molecule type" value="Genomic_DNA"/>
</dbReference>
<sequence length="140" mass="16307">MNSHHVCLDYNIYYGSAGQLQKHVAQHHLRTLCNHYFGNENNLQMSHQARSMECYGCYQAFRLLSGMLIHLEAENCPSGTNEKRIECIDQGLFACLPAVDCCMYRPISCNRVCWYIMLKEGGYHTNQHHWSSGRIHRCHR</sequence>
<reference evidence="1 2" key="1">
    <citation type="submission" date="2018-02" db="EMBL/GenBank/DDBJ databases">
        <title>The genomes of Aspergillus section Nigri reveals drivers in fungal speciation.</title>
        <authorList>
            <consortium name="DOE Joint Genome Institute"/>
            <person name="Vesth T.C."/>
            <person name="Nybo J."/>
            <person name="Theobald S."/>
            <person name="Brandl J."/>
            <person name="Frisvad J.C."/>
            <person name="Nielsen K.F."/>
            <person name="Lyhne E.K."/>
            <person name="Kogle M.E."/>
            <person name="Kuo A."/>
            <person name="Riley R."/>
            <person name="Clum A."/>
            <person name="Nolan M."/>
            <person name="Lipzen A."/>
            <person name="Salamov A."/>
            <person name="Henrissat B."/>
            <person name="Wiebenga A."/>
            <person name="De vries R.P."/>
            <person name="Grigoriev I.V."/>
            <person name="Mortensen U.H."/>
            <person name="Andersen M.R."/>
            <person name="Baker S.E."/>
        </authorList>
    </citation>
    <scope>NUCLEOTIDE SEQUENCE [LARGE SCALE GENOMIC DNA]</scope>
    <source>
        <strain evidence="1 2">CBS 115571</strain>
    </source>
</reference>
<name>A0A2V5HS49_ASPV1</name>
<proteinExistence type="predicted"/>
<gene>
    <name evidence="1" type="ORF">BO99DRAFT_146394</name>
</gene>
<dbReference type="AlphaFoldDB" id="A0A2V5HS49"/>